<dbReference type="InterPro" id="IPR000182">
    <property type="entry name" value="GNAT_dom"/>
</dbReference>
<reference evidence="4" key="1">
    <citation type="submission" date="2021-06" db="EMBL/GenBank/DDBJ databases">
        <title>New haloarchaea isolates fom saline soil.</title>
        <authorList>
            <person name="Duran-Viseras A."/>
            <person name="Sanchez-Porro C.S."/>
            <person name="Ventosa A."/>
        </authorList>
    </citation>
    <scope>NUCLEOTIDE SEQUENCE</scope>
    <source>
        <strain evidence="4">JCM 18369</strain>
    </source>
</reference>
<evidence type="ECO:0000259" key="3">
    <source>
        <dbReference type="PROSITE" id="PS51186"/>
    </source>
</evidence>
<gene>
    <name evidence="4" type="ORF">KTS37_04825</name>
</gene>
<dbReference type="CDD" id="cd04301">
    <property type="entry name" value="NAT_SF"/>
    <property type="match status" value="1"/>
</dbReference>
<dbReference type="Gene3D" id="3.40.630.30">
    <property type="match status" value="1"/>
</dbReference>
<dbReference type="EMBL" id="JAHQXE010000001">
    <property type="protein sequence ID" value="MBV0901106.1"/>
    <property type="molecule type" value="Genomic_DNA"/>
</dbReference>
<dbReference type="PROSITE" id="PS51186">
    <property type="entry name" value="GNAT"/>
    <property type="match status" value="1"/>
</dbReference>
<keyword evidence="2" id="KW-0012">Acyltransferase</keyword>
<proteinExistence type="predicted"/>
<dbReference type="SUPFAM" id="SSF55729">
    <property type="entry name" value="Acyl-CoA N-acyltransferases (Nat)"/>
    <property type="match status" value="1"/>
</dbReference>
<dbReference type="Pfam" id="PF00583">
    <property type="entry name" value="Acetyltransf_1"/>
    <property type="match status" value="1"/>
</dbReference>
<keyword evidence="1" id="KW-0808">Transferase</keyword>
<comment type="caution">
    <text evidence="4">The sequence shown here is derived from an EMBL/GenBank/DDBJ whole genome shotgun (WGS) entry which is preliminary data.</text>
</comment>
<protein>
    <submittedName>
        <fullName evidence="4">GNAT family N-acetyltransferase</fullName>
    </submittedName>
</protein>
<evidence type="ECO:0000313" key="5">
    <source>
        <dbReference type="Proteomes" id="UP001166304"/>
    </source>
</evidence>
<dbReference type="AlphaFoldDB" id="A0AA41KGW7"/>
<dbReference type="InterPro" id="IPR050832">
    <property type="entry name" value="Bact_Acetyltransf"/>
</dbReference>
<dbReference type="GO" id="GO:0016747">
    <property type="term" value="F:acyltransferase activity, transferring groups other than amino-acyl groups"/>
    <property type="evidence" value="ECO:0007669"/>
    <property type="project" value="InterPro"/>
</dbReference>
<accession>A0AA41KGW7</accession>
<evidence type="ECO:0000256" key="1">
    <source>
        <dbReference type="ARBA" id="ARBA00022679"/>
    </source>
</evidence>
<name>A0AA41KGW7_9EURY</name>
<dbReference type="PANTHER" id="PTHR43877">
    <property type="entry name" value="AMINOALKYLPHOSPHONATE N-ACETYLTRANSFERASE-RELATED-RELATED"/>
    <property type="match status" value="1"/>
</dbReference>
<dbReference type="InterPro" id="IPR016181">
    <property type="entry name" value="Acyl_CoA_acyltransferase"/>
</dbReference>
<dbReference type="Proteomes" id="UP001166304">
    <property type="component" value="Unassembled WGS sequence"/>
</dbReference>
<sequence>MDDVDDVVDFWVALATDQRAHGSHLLGDRNRTAVRGAIIQRIVAENVLVARADGDLVGFVMVTVDGGRYEQDERRGLLENIYVEPAARNRGIGSALLEAAEETLRSAGVDVIALEAMAANDAARRFYRSHGYEPHRVEFEKRTENDTL</sequence>
<evidence type="ECO:0000256" key="2">
    <source>
        <dbReference type="ARBA" id="ARBA00023315"/>
    </source>
</evidence>
<organism evidence="4 5">
    <name type="scientific">Haloarcula salina</name>
    <dbReference type="NCBI Taxonomy" id="1429914"/>
    <lineage>
        <taxon>Archaea</taxon>
        <taxon>Methanobacteriati</taxon>
        <taxon>Methanobacteriota</taxon>
        <taxon>Stenosarchaea group</taxon>
        <taxon>Halobacteria</taxon>
        <taxon>Halobacteriales</taxon>
        <taxon>Haloarculaceae</taxon>
        <taxon>Haloarcula</taxon>
    </lineage>
</organism>
<keyword evidence="5" id="KW-1185">Reference proteome</keyword>
<feature type="domain" description="N-acetyltransferase" evidence="3">
    <location>
        <begin position="1"/>
        <end position="148"/>
    </location>
</feature>
<evidence type="ECO:0000313" key="4">
    <source>
        <dbReference type="EMBL" id="MBV0901106.1"/>
    </source>
</evidence>